<dbReference type="InterPro" id="IPR003598">
    <property type="entry name" value="Ig_sub2"/>
</dbReference>
<dbReference type="InterPro" id="IPR007110">
    <property type="entry name" value="Ig-like_dom"/>
</dbReference>
<accession>A0A6P4YQ07</accession>
<dbReference type="InterPro" id="IPR001611">
    <property type="entry name" value="Leu-rich_rpt"/>
</dbReference>
<dbReference type="SUPFAM" id="SSF52058">
    <property type="entry name" value="L domain-like"/>
    <property type="match status" value="1"/>
</dbReference>
<dbReference type="SMART" id="SM00408">
    <property type="entry name" value="IGc2"/>
    <property type="match status" value="1"/>
</dbReference>
<protein>
    <submittedName>
        <fullName evidence="10 11">Leucine-rich repeat-containing protein 4-like</fullName>
    </submittedName>
</protein>
<name>A0A6P4YQ07_BRABE</name>
<keyword evidence="2 7" id="KW-0732">Signal</keyword>
<evidence type="ECO:0000313" key="11">
    <source>
        <dbReference type="RefSeq" id="XP_019620749.1"/>
    </source>
</evidence>
<keyword evidence="6" id="KW-0812">Transmembrane</keyword>
<dbReference type="FunFam" id="3.80.10.10:FF:000770">
    <property type="entry name" value="Uncharacterized protein"/>
    <property type="match status" value="1"/>
</dbReference>
<dbReference type="PANTHER" id="PTHR24369">
    <property type="entry name" value="ANTIGEN BSP, PUTATIVE-RELATED"/>
    <property type="match status" value="1"/>
</dbReference>
<evidence type="ECO:0000259" key="8">
    <source>
        <dbReference type="PROSITE" id="PS50835"/>
    </source>
</evidence>
<evidence type="ECO:0000256" key="3">
    <source>
        <dbReference type="ARBA" id="ARBA00022737"/>
    </source>
</evidence>
<organism evidence="9 10">
    <name type="scientific">Branchiostoma belcheri</name>
    <name type="common">Amphioxus</name>
    <dbReference type="NCBI Taxonomy" id="7741"/>
    <lineage>
        <taxon>Eukaryota</taxon>
        <taxon>Metazoa</taxon>
        <taxon>Chordata</taxon>
        <taxon>Cephalochordata</taxon>
        <taxon>Leptocardii</taxon>
        <taxon>Amphioxiformes</taxon>
        <taxon>Branchiostomatidae</taxon>
        <taxon>Branchiostoma</taxon>
    </lineage>
</organism>
<sequence>MTPRLVAALLAACVAAVVWCPQSVSAVHACTAEGDSAKCECPHQFGTIDCSDKSLTEVPDQVPSTAGYLDLSFNAITTLRRNQFARGNFTRMWGLQLGNNQIDSVEDGAFNNIGDLNHLRLDNNQLTVVTAGMFQGLGTVTHLSMDYNQIHTIQEGAFAVFEKLYVLSIQGNQLATLTAAMFQGVRLPEYGSQFNFRYNRIDTIQSGALAPLRNLEELHLTGNKLQTVEEGSLDGLNNLESLYISENPLQTIKENSLKDLKNVRSLSIQFTNMTKVEANAFAGMDNLESLDLQHNKIDDIAPGTLQAVPTLKILTLRYNNLTVVRSDVFKNAPHLQQLDLSHNPISQVERQSFQRLPTLSTLHLDHTQLSAIDPEAFYGGDFGSVYIDLSYNKMTTMPVPVCRQLLNLGQVDLHGNPFSCDCHMTDLLSGCGRLVTGLNSQISCHGPQPLAGRPLKDVTPDLLVCSPPTITEANNMAKTTVGDVFALPCGSTGSPQPIVEWTLPSSMKLRQGEQSERFSVGDDGTLTINTVVAADSGSYKCTAMNTEGSELAISRLEVAMSADAPSGSESNTTAIHLPEEPSNPVQLALVVTLCVILGVLLVVQTVYVWLWRERRRCRSQKARTNDVDRRGLIPLADASQLEDGKLVYTDTNGDIAYMPRGKDSAA</sequence>
<dbReference type="SMART" id="SM00082">
    <property type="entry name" value="LRRCT"/>
    <property type="match status" value="1"/>
</dbReference>
<dbReference type="KEGG" id="bbel:109467238"/>
<dbReference type="OrthoDB" id="2015831at2759"/>
<dbReference type="Pfam" id="PF00560">
    <property type="entry name" value="LRR_1"/>
    <property type="match status" value="1"/>
</dbReference>
<dbReference type="Gene3D" id="3.80.10.10">
    <property type="entry name" value="Ribonuclease Inhibitor"/>
    <property type="match status" value="3"/>
</dbReference>
<dbReference type="RefSeq" id="XP_019620749.1">
    <property type="nucleotide sequence ID" value="XM_019765190.1"/>
</dbReference>
<dbReference type="PROSITE" id="PS50835">
    <property type="entry name" value="IG_LIKE"/>
    <property type="match status" value="1"/>
</dbReference>
<keyword evidence="6" id="KW-0472">Membrane</keyword>
<reference evidence="10 11" key="1">
    <citation type="submission" date="2025-04" db="UniProtKB">
        <authorList>
            <consortium name="RefSeq"/>
        </authorList>
    </citation>
    <scope>IDENTIFICATION</scope>
    <source>
        <tissue evidence="10 11">Gonad</tissue>
    </source>
</reference>
<dbReference type="SMART" id="SM00369">
    <property type="entry name" value="LRR_TYP"/>
    <property type="match status" value="12"/>
</dbReference>
<dbReference type="PROSITE" id="PS51450">
    <property type="entry name" value="LRR"/>
    <property type="match status" value="2"/>
</dbReference>
<dbReference type="GO" id="GO:0005886">
    <property type="term" value="C:plasma membrane"/>
    <property type="evidence" value="ECO:0007669"/>
    <property type="project" value="TreeGrafter"/>
</dbReference>
<keyword evidence="4" id="KW-1015">Disulfide bond</keyword>
<dbReference type="InterPro" id="IPR032675">
    <property type="entry name" value="LRR_dom_sf"/>
</dbReference>
<feature type="domain" description="Ig-like" evidence="8">
    <location>
        <begin position="468"/>
        <end position="554"/>
    </location>
</feature>
<evidence type="ECO:0000256" key="6">
    <source>
        <dbReference type="SAM" id="Phobius"/>
    </source>
</evidence>
<evidence type="ECO:0000256" key="4">
    <source>
        <dbReference type="ARBA" id="ARBA00023157"/>
    </source>
</evidence>
<evidence type="ECO:0000256" key="2">
    <source>
        <dbReference type="ARBA" id="ARBA00022729"/>
    </source>
</evidence>
<dbReference type="SMART" id="SM00409">
    <property type="entry name" value="IG"/>
    <property type="match status" value="1"/>
</dbReference>
<dbReference type="Proteomes" id="UP000515135">
    <property type="component" value="Unplaced"/>
</dbReference>
<dbReference type="InterPro" id="IPR036179">
    <property type="entry name" value="Ig-like_dom_sf"/>
</dbReference>
<evidence type="ECO:0000313" key="10">
    <source>
        <dbReference type="RefSeq" id="XP_019620742.1"/>
    </source>
</evidence>
<gene>
    <name evidence="10 11" type="primary">LOC109467238</name>
</gene>
<dbReference type="InterPro" id="IPR000483">
    <property type="entry name" value="Cys-rich_flank_reg_C"/>
</dbReference>
<evidence type="ECO:0000256" key="7">
    <source>
        <dbReference type="SAM" id="SignalP"/>
    </source>
</evidence>
<dbReference type="Pfam" id="PF13927">
    <property type="entry name" value="Ig_3"/>
    <property type="match status" value="1"/>
</dbReference>
<keyword evidence="3" id="KW-0677">Repeat</keyword>
<keyword evidence="9" id="KW-1185">Reference proteome</keyword>
<dbReference type="PANTHER" id="PTHR24369:SF210">
    <property type="entry name" value="CHAOPTIN-RELATED"/>
    <property type="match status" value="1"/>
</dbReference>
<dbReference type="Pfam" id="PF13855">
    <property type="entry name" value="LRR_8"/>
    <property type="match status" value="3"/>
</dbReference>
<dbReference type="InterPro" id="IPR003591">
    <property type="entry name" value="Leu-rich_rpt_typical-subtyp"/>
</dbReference>
<evidence type="ECO:0000256" key="1">
    <source>
        <dbReference type="ARBA" id="ARBA00022614"/>
    </source>
</evidence>
<feature type="chain" id="PRO_5044647574" evidence="7">
    <location>
        <begin position="27"/>
        <end position="666"/>
    </location>
</feature>
<keyword evidence="5" id="KW-0325">Glycoprotein</keyword>
<feature type="signal peptide" evidence="7">
    <location>
        <begin position="1"/>
        <end position="26"/>
    </location>
</feature>
<dbReference type="InterPro" id="IPR003599">
    <property type="entry name" value="Ig_sub"/>
</dbReference>
<dbReference type="Gene3D" id="2.60.40.10">
    <property type="entry name" value="Immunoglobulins"/>
    <property type="match status" value="1"/>
</dbReference>
<dbReference type="RefSeq" id="XP_019620742.1">
    <property type="nucleotide sequence ID" value="XM_019765183.1"/>
</dbReference>
<proteinExistence type="predicted"/>
<dbReference type="AlphaFoldDB" id="A0A6P4YQ07"/>
<dbReference type="GeneID" id="109467238"/>
<feature type="transmembrane region" description="Helical" evidence="6">
    <location>
        <begin position="587"/>
        <end position="611"/>
    </location>
</feature>
<dbReference type="InterPro" id="IPR050541">
    <property type="entry name" value="LRR_TM_domain-containing"/>
</dbReference>
<evidence type="ECO:0000256" key="5">
    <source>
        <dbReference type="ARBA" id="ARBA00023180"/>
    </source>
</evidence>
<keyword evidence="1" id="KW-0433">Leucine-rich repeat</keyword>
<keyword evidence="6" id="KW-1133">Transmembrane helix</keyword>
<dbReference type="SUPFAM" id="SSF48726">
    <property type="entry name" value="Immunoglobulin"/>
    <property type="match status" value="1"/>
</dbReference>
<dbReference type="InterPro" id="IPR013783">
    <property type="entry name" value="Ig-like_fold"/>
</dbReference>
<evidence type="ECO:0000313" key="9">
    <source>
        <dbReference type="Proteomes" id="UP000515135"/>
    </source>
</evidence>